<dbReference type="EMBL" id="LAZR01039982">
    <property type="protein sequence ID" value="KKL15651.1"/>
    <property type="molecule type" value="Genomic_DNA"/>
</dbReference>
<proteinExistence type="predicted"/>
<sequence length="114" mass="12922">MPKVQPFPYHSSYGMSSVSCPLCFDISPSHKSPEVGECRRCGRTTHYMNFIQELSRALQRFEGRELPPGASHTHVDLGTIPEDVSNIKHRLDKLDELERTLSLFADILKHALQS</sequence>
<dbReference type="PROSITE" id="PS51257">
    <property type="entry name" value="PROKAR_LIPOPROTEIN"/>
    <property type="match status" value="1"/>
</dbReference>
<name>A0A0F9DCX9_9ZZZZ</name>
<accession>A0A0F9DCX9</accession>
<reference evidence="1" key="1">
    <citation type="journal article" date="2015" name="Nature">
        <title>Complex archaea that bridge the gap between prokaryotes and eukaryotes.</title>
        <authorList>
            <person name="Spang A."/>
            <person name="Saw J.H."/>
            <person name="Jorgensen S.L."/>
            <person name="Zaremba-Niedzwiedzka K."/>
            <person name="Martijn J."/>
            <person name="Lind A.E."/>
            <person name="van Eijk R."/>
            <person name="Schleper C."/>
            <person name="Guy L."/>
            <person name="Ettema T.J."/>
        </authorList>
    </citation>
    <scope>NUCLEOTIDE SEQUENCE</scope>
</reference>
<evidence type="ECO:0000313" key="1">
    <source>
        <dbReference type="EMBL" id="KKL15651.1"/>
    </source>
</evidence>
<organism evidence="1">
    <name type="scientific">marine sediment metagenome</name>
    <dbReference type="NCBI Taxonomy" id="412755"/>
    <lineage>
        <taxon>unclassified sequences</taxon>
        <taxon>metagenomes</taxon>
        <taxon>ecological metagenomes</taxon>
    </lineage>
</organism>
<gene>
    <name evidence="1" type="ORF">LCGC14_2503460</name>
</gene>
<protein>
    <submittedName>
        <fullName evidence="1">Uncharacterized protein</fullName>
    </submittedName>
</protein>
<comment type="caution">
    <text evidence="1">The sequence shown here is derived from an EMBL/GenBank/DDBJ whole genome shotgun (WGS) entry which is preliminary data.</text>
</comment>
<dbReference type="AlphaFoldDB" id="A0A0F9DCX9"/>